<evidence type="ECO:0000259" key="1">
    <source>
        <dbReference type="Pfam" id="PF06294"/>
    </source>
</evidence>
<dbReference type="InterPro" id="IPR036872">
    <property type="entry name" value="CH_dom_sf"/>
</dbReference>
<dbReference type="Gene3D" id="1.10.418.10">
    <property type="entry name" value="Calponin-like domain"/>
    <property type="match status" value="1"/>
</dbReference>
<keyword evidence="3" id="KW-1185">Reference proteome</keyword>
<dbReference type="OrthoDB" id="193300at2759"/>
<dbReference type="AlphaFoldDB" id="A0A391P5A9"/>
<feature type="non-terminal residue" evidence="2">
    <location>
        <position position="1"/>
    </location>
</feature>
<feature type="non-terminal residue" evidence="2">
    <location>
        <position position="48"/>
    </location>
</feature>
<sequence length="48" mass="5519">HVELHNYSAANSVSQKKYNWVTLRTKVFRKLHIPLNEEDVTAAVRGTP</sequence>
<gene>
    <name evidence="2" type="ORF">KIPB_016217</name>
</gene>
<protein>
    <recommendedName>
        <fullName evidence="1">CH-like domain-containing protein</fullName>
    </recommendedName>
</protein>
<proteinExistence type="predicted"/>
<feature type="domain" description="CH-like" evidence="1">
    <location>
        <begin position="2"/>
        <end position="47"/>
    </location>
</feature>
<dbReference type="EMBL" id="BDIP01009720">
    <property type="protein sequence ID" value="GCA65089.1"/>
    <property type="molecule type" value="Genomic_DNA"/>
</dbReference>
<dbReference type="GO" id="GO:0008017">
    <property type="term" value="F:microtubule binding"/>
    <property type="evidence" value="ECO:0007669"/>
    <property type="project" value="TreeGrafter"/>
</dbReference>
<dbReference type="Pfam" id="PF06294">
    <property type="entry name" value="CH_2"/>
    <property type="match status" value="1"/>
</dbReference>
<name>A0A391P5A9_9EUKA</name>
<dbReference type="GO" id="GO:0051493">
    <property type="term" value="P:regulation of cytoskeleton organization"/>
    <property type="evidence" value="ECO:0007669"/>
    <property type="project" value="TreeGrafter"/>
</dbReference>
<accession>A0A391P5A9</accession>
<dbReference type="PANTHER" id="PTHR12509">
    <property type="entry name" value="SPERMATOGENESIS-ASSOCIATED 4-RELATED"/>
    <property type="match status" value="1"/>
</dbReference>
<evidence type="ECO:0000313" key="2">
    <source>
        <dbReference type="EMBL" id="GCA65089.1"/>
    </source>
</evidence>
<dbReference type="PANTHER" id="PTHR12509:SF9">
    <property type="entry name" value="SPERM FLAGELLAR PROTEIN 1 ISOFORM X1"/>
    <property type="match status" value="1"/>
</dbReference>
<dbReference type="InterPro" id="IPR010441">
    <property type="entry name" value="CH_2"/>
</dbReference>
<comment type="caution">
    <text evidence="2">The sequence shown here is derived from an EMBL/GenBank/DDBJ whole genome shotgun (WGS) entry which is preliminary data.</text>
</comment>
<reference evidence="2 3" key="1">
    <citation type="journal article" date="2018" name="PLoS ONE">
        <title>The draft genome of Kipferlia bialata reveals reductive genome evolution in fornicate parasites.</title>
        <authorList>
            <person name="Tanifuji G."/>
            <person name="Takabayashi S."/>
            <person name="Kume K."/>
            <person name="Takagi M."/>
            <person name="Nakayama T."/>
            <person name="Kamikawa R."/>
            <person name="Inagaki Y."/>
            <person name="Hashimoto T."/>
        </authorList>
    </citation>
    <scope>NUCLEOTIDE SEQUENCE [LARGE SCALE GENOMIC DNA]</scope>
    <source>
        <strain evidence="2">NY0173</strain>
    </source>
</reference>
<organism evidence="2 3">
    <name type="scientific">Kipferlia bialata</name>
    <dbReference type="NCBI Taxonomy" id="797122"/>
    <lineage>
        <taxon>Eukaryota</taxon>
        <taxon>Metamonada</taxon>
        <taxon>Carpediemonas-like organisms</taxon>
        <taxon>Kipferlia</taxon>
    </lineage>
</organism>
<dbReference type="Proteomes" id="UP000265618">
    <property type="component" value="Unassembled WGS sequence"/>
</dbReference>
<dbReference type="InterPro" id="IPR052111">
    <property type="entry name" value="Spermatogenesis_Ciliary_MAP"/>
</dbReference>
<evidence type="ECO:0000313" key="3">
    <source>
        <dbReference type="Proteomes" id="UP000265618"/>
    </source>
</evidence>
<dbReference type="GO" id="GO:0005930">
    <property type="term" value="C:axoneme"/>
    <property type="evidence" value="ECO:0007669"/>
    <property type="project" value="TreeGrafter"/>
</dbReference>